<name>A0ABX0G2B1_9RHOB</name>
<evidence type="ECO:0000256" key="4">
    <source>
        <dbReference type="ARBA" id="ARBA00023315"/>
    </source>
</evidence>
<evidence type="ECO:0000313" key="7">
    <source>
        <dbReference type="Proteomes" id="UP001515660"/>
    </source>
</evidence>
<dbReference type="EMBL" id="JAANHS010000001">
    <property type="protein sequence ID" value="NHB75259.1"/>
    <property type="molecule type" value="Genomic_DNA"/>
</dbReference>
<dbReference type="PANTHER" id="PTHR43300">
    <property type="entry name" value="ACETYLTRANSFERASE"/>
    <property type="match status" value="1"/>
</dbReference>
<dbReference type="Pfam" id="PF00132">
    <property type="entry name" value="Hexapep"/>
    <property type="match status" value="1"/>
</dbReference>
<dbReference type="InterPro" id="IPR011004">
    <property type="entry name" value="Trimer_LpxA-like_sf"/>
</dbReference>
<dbReference type="PROSITE" id="PS00101">
    <property type="entry name" value="HEXAPEP_TRANSFERASES"/>
    <property type="match status" value="1"/>
</dbReference>
<feature type="compositionally biased region" description="Basic and acidic residues" evidence="5">
    <location>
        <begin position="7"/>
        <end position="16"/>
    </location>
</feature>
<reference evidence="6 7" key="1">
    <citation type="journal article" date="2022" name="Microorganisms">
        <title>Genome Sequence and Characterization of a Xanthorhodopsin-Containing, Aerobic Anoxygenic Phototrophic Rhodobacter Species, Isolated from Mesophilic Conditions at Yellowstone National Park.</title>
        <authorList>
            <person name="Kyndt J.A."/>
            <person name="Robertson S."/>
            <person name="Shoffstall I.B."/>
            <person name="Ramaley R.F."/>
            <person name="Meyer T.E."/>
        </authorList>
    </citation>
    <scope>NUCLEOTIDE SEQUENCE [LARGE SCALE GENOMIC DNA]</scope>
    <source>
        <strain evidence="6 7">M37P</strain>
    </source>
</reference>
<dbReference type="NCBIfam" id="TIGR03308">
    <property type="entry name" value="phn_thr-fam"/>
    <property type="match status" value="1"/>
</dbReference>
<gene>
    <name evidence="6" type="ORF">G8O29_00710</name>
</gene>
<evidence type="ECO:0000256" key="1">
    <source>
        <dbReference type="ARBA" id="ARBA00007274"/>
    </source>
</evidence>
<evidence type="ECO:0000313" key="6">
    <source>
        <dbReference type="EMBL" id="NHB75259.1"/>
    </source>
</evidence>
<evidence type="ECO:0000256" key="2">
    <source>
        <dbReference type="ARBA" id="ARBA00022679"/>
    </source>
</evidence>
<organism evidence="6 7">
    <name type="scientific">Rhodobacter calidifons</name>
    <dbReference type="NCBI Taxonomy" id="2715277"/>
    <lineage>
        <taxon>Bacteria</taxon>
        <taxon>Pseudomonadati</taxon>
        <taxon>Pseudomonadota</taxon>
        <taxon>Alphaproteobacteria</taxon>
        <taxon>Rhodobacterales</taxon>
        <taxon>Rhodobacter group</taxon>
        <taxon>Rhodobacter</taxon>
    </lineage>
</organism>
<dbReference type="InterPro" id="IPR017694">
    <property type="entry name" value="Phosphonate_tfrase_rpt"/>
</dbReference>
<evidence type="ECO:0000256" key="5">
    <source>
        <dbReference type="SAM" id="MobiDB-lite"/>
    </source>
</evidence>
<keyword evidence="4" id="KW-0012">Acyltransferase</keyword>
<accession>A0ABX0G2B1</accession>
<keyword evidence="7" id="KW-1185">Reference proteome</keyword>
<dbReference type="SUPFAM" id="SSF51161">
    <property type="entry name" value="Trimeric LpxA-like enzymes"/>
    <property type="match status" value="1"/>
</dbReference>
<feature type="region of interest" description="Disordered" evidence="5">
    <location>
        <begin position="1"/>
        <end position="24"/>
    </location>
</feature>
<dbReference type="PANTHER" id="PTHR43300:SF11">
    <property type="entry name" value="ACETYLTRANSFERASE RV3034C-RELATED"/>
    <property type="match status" value="1"/>
</dbReference>
<dbReference type="InterPro" id="IPR001451">
    <property type="entry name" value="Hexapep"/>
</dbReference>
<dbReference type="Gene3D" id="2.160.10.10">
    <property type="entry name" value="Hexapeptide repeat proteins"/>
    <property type="match status" value="1"/>
</dbReference>
<evidence type="ECO:0000256" key="3">
    <source>
        <dbReference type="ARBA" id="ARBA00022737"/>
    </source>
</evidence>
<proteinExistence type="inferred from homology"/>
<sequence>MNARSQPLEKTDREAPATRGARLSPEGAVIHPTAQVVNSRFEAWTEVGEGARILNTTFEAYAYCDRFADIANTTVGRFANIAAMTRIGPTDHPYTHAAQHHFLYRSSYYWDDAEDDPAFFAARAARRTTLGPDCWIGHGAIIKPEVTLGAGAVVAAGAVVTRDVAPFMIVAGCPARPLRARFAPGVIDRLLALAWWDWPHDRLRAALEDFRRLKAEAFLEKHHA</sequence>
<comment type="caution">
    <text evidence="6">The sequence shown here is derived from an EMBL/GenBank/DDBJ whole genome shotgun (WGS) entry which is preliminary data.</text>
</comment>
<dbReference type="RefSeq" id="WP_166401313.1">
    <property type="nucleotide sequence ID" value="NZ_JAANHS010000001.1"/>
</dbReference>
<protein>
    <submittedName>
        <fullName evidence="6">Chloramphenicol acetyltransferase</fullName>
    </submittedName>
</protein>
<dbReference type="InterPro" id="IPR050179">
    <property type="entry name" value="Trans_hexapeptide_repeat"/>
</dbReference>
<comment type="similarity">
    <text evidence="1">Belongs to the transferase hexapeptide repeat family.</text>
</comment>
<keyword evidence="2" id="KW-0808">Transferase</keyword>
<dbReference type="Proteomes" id="UP001515660">
    <property type="component" value="Unassembled WGS sequence"/>
</dbReference>
<keyword evidence="3" id="KW-0677">Repeat</keyword>
<dbReference type="InterPro" id="IPR018357">
    <property type="entry name" value="Hexapep_transf_CS"/>
</dbReference>